<protein>
    <recommendedName>
        <fullName evidence="4">Tetratricopeptide repeat protein</fullName>
    </recommendedName>
</protein>
<evidence type="ECO:0008006" key="4">
    <source>
        <dbReference type="Google" id="ProtNLM"/>
    </source>
</evidence>
<feature type="signal peptide" evidence="1">
    <location>
        <begin position="1"/>
        <end position="23"/>
    </location>
</feature>
<gene>
    <name evidence="2" type="ORF">QQX03_09490</name>
</gene>
<feature type="chain" id="PRO_5040984915" description="Tetratricopeptide repeat protein" evidence="1">
    <location>
        <begin position="24"/>
        <end position="330"/>
    </location>
</feature>
<accession>A0A9Y2F4L2</accession>
<reference evidence="2 3" key="1">
    <citation type="submission" date="2023-06" db="EMBL/GenBank/DDBJ databases">
        <title>Altererythrobacter rubellus NBRC 112769 genome.</title>
        <authorList>
            <person name="Zhang K."/>
        </authorList>
    </citation>
    <scope>NUCLEOTIDE SEQUENCE [LARGE SCALE GENOMIC DNA]</scope>
    <source>
        <strain evidence="2 3">NBRC 112769</strain>
    </source>
</reference>
<dbReference type="KEGG" id="arue:QQX03_09490"/>
<keyword evidence="3" id="KW-1185">Reference proteome</keyword>
<keyword evidence="1" id="KW-0732">Signal</keyword>
<proteinExistence type="predicted"/>
<name>A0A9Y2F4L2_9SPHN</name>
<dbReference type="EMBL" id="CP127221">
    <property type="protein sequence ID" value="WIW95183.1"/>
    <property type="molecule type" value="Genomic_DNA"/>
</dbReference>
<evidence type="ECO:0000313" key="2">
    <source>
        <dbReference type="EMBL" id="WIW95183.1"/>
    </source>
</evidence>
<evidence type="ECO:0000313" key="3">
    <source>
        <dbReference type="Proteomes" id="UP001231445"/>
    </source>
</evidence>
<dbReference type="AlphaFoldDB" id="A0A9Y2F4L2"/>
<dbReference type="Proteomes" id="UP001231445">
    <property type="component" value="Chromosome"/>
</dbReference>
<evidence type="ECO:0000256" key="1">
    <source>
        <dbReference type="SAM" id="SignalP"/>
    </source>
</evidence>
<organism evidence="2 3">
    <name type="scientific">Altererythrobacter rubellus</name>
    <dbReference type="NCBI Taxonomy" id="2173831"/>
    <lineage>
        <taxon>Bacteria</taxon>
        <taxon>Pseudomonadati</taxon>
        <taxon>Pseudomonadota</taxon>
        <taxon>Alphaproteobacteria</taxon>
        <taxon>Sphingomonadales</taxon>
        <taxon>Erythrobacteraceae</taxon>
        <taxon>Altererythrobacter</taxon>
    </lineage>
</organism>
<sequence>MAFSKWVLSLVAACAVSSGAVRAEQLAVEGVYAARTDGGRGVTEISIEPIRGREGIALENALADQLGSARIYGEQYFRIVPSSFDNEGSQPGHAELRGFANSRVYDASDGEIERTRCLRKIKHEDGEKECVESVKAVYECRRLHVEFRPDVALFSDEGALYQRQDSFVNSERYCADSSYIPSAEAIIKPMISRFARAVRLDLAPKQRFDRIRILESRSGLERSDRRAFKNAIKLTKTDPVGACIAFEDILSRNPYQRSALYNAALCREADGQLELAAEAYGQLMLASDKDRFRNGMARVDSRFLAREQLASLSLPAVALASASPQDASIE</sequence>
<dbReference type="RefSeq" id="WP_285975499.1">
    <property type="nucleotide sequence ID" value="NZ_CP127221.1"/>
</dbReference>